<sequence>MIGVIAAMPEELAALRALMQECEPLTLAGKTAYRGTLSGKPIILALSGIGKVNAAALSTLLLTQYQLTAVINIGSAGGIDARVKIGDVVVANQVAHHDVDLRAFGYKKGQLPDLPLFFPCDKNLCALAEKAAAAFDSATVHQGLIVSGDQFVDGGDKLTQIRRHFEGVLACEMEAAAIGQICYQAAVPFVVIRALSDHADVMAESQFDAFIEQASKQSAEMVARLLALL</sequence>
<dbReference type="Gene3D" id="3.40.50.1580">
    <property type="entry name" value="Nucleoside phosphorylase domain"/>
    <property type="match status" value="1"/>
</dbReference>
<comment type="pathway">
    <text evidence="1">Amino-acid biosynthesis; L-methionine biosynthesis via salvage pathway; S-methyl-5-thio-alpha-D-ribose 1-phosphate from S-methyl-5'-thioadenosine (hydrolase route): step 1/2.</text>
</comment>
<keyword evidence="3" id="KW-0028">Amino-acid biosynthesis</keyword>
<dbReference type="RefSeq" id="WP_012030957.1">
    <property type="nucleotide sequence ID" value="NC_009446.1"/>
</dbReference>
<dbReference type="Proteomes" id="UP000000248">
    <property type="component" value="Chromosome"/>
</dbReference>
<evidence type="ECO:0000313" key="8">
    <source>
        <dbReference type="EMBL" id="ABQ13228.1"/>
    </source>
</evidence>
<dbReference type="GO" id="GO:0008930">
    <property type="term" value="F:methylthioadenosine nucleosidase activity"/>
    <property type="evidence" value="ECO:0007669"/>
    <property type="project" value="InterPro"/>
</dbReference>
<dbReference type="NCBIfam" id="NF004079">
    <property type="entry name" value="PRK05584.1"/>
    <property type="match status" value="1"/>
</dbReference>
<reference evidence="8 9" key="1">
    <citation type="journal article" date="2007" name="Nat. Biotechnol.">
        <title>Genome sequence and identification of candidate vaccine antigens from the animal pathogen Dichelobacter nodosus.</title>
        <authorList>
            <person name="Myers G.S."/>
            <person name="Parker D."/>
            <person name="Al-Hasani K."/>
            <person name="Kennan R.M."/>
            <person name="Seemann T."/>
            <person name="Ren Q."/>
            <person name="Badger J.H."/>
            <person name="Selengut J.D."/>
            <person name="Deboy R.T."/>
            <person name="Tettelin H."/>
            <person name="Boyce J.D."/>
            <person name="McCarl V.P."/>
            <person name="Han X."/>
            <person name="Nelson W.C."/>
            <person name="Madupu R."/>
            <person name="Mohamoud Y."/>
            <person name="Holley T."/>
            <person name="Fedorova N."/>
            <person name="Khouri H."/>
            <person name="Bottomley S.P."/>
            <person name="Whittington R.J."/>
            <person name="Adler B."/>
            <person name="Songer J.G."/>
            <person name="Rood J.I."/>
            <person name="Paulsen I.T."/>
        </authorList>
    </citation>
    <scope>NUCLEOTIDE SEQUENCE [LARGE SCALE GENOMIC DNA]</scope>
    <source>
        <strain evidence="8 9">VCS1703A</strain>
    </source>
</reference>
<dbReference type="GO" id="GO:0019284">
    <property type="term" value="P:L-methionine salvage from S-adenosylmethionine"/>
    <property type="evidence" value="ECO:0007669"/>
    <property type="project" value="TreeGrafter"/>
</dbReference>
<dbReference type="GO" id="GO:0005829">
    <property type="term" value="C:cytosol"/>
    <property type="evidence" value="ECO:0007669"/>
    <property type="project" value="TreeGrafter"/>
</dbReference>
<comment type="catalytic activity">
    <reaction evidence="6">
        <text>5'-deoxyadenosine + H2O = 5-deoxy-D-ribose + adenine</text>
        <dbReference type="Rhea" id="RHEA:29859"/>
        <dbReference type="ChEBI" id="CHEBI:15377"/>
        <dbReference type="ChEBI" id="CHEBI:16708"/>
        <dbReference type="ChEBI" id="CHEBI:17319"/>
        <dbReference type="ChEBI" id="CHEBI:149540"/>
        <dbReference type="EC" id="3.2.2.9"/>
    </reaction>
    <physiologicalReaction direction="left-to-right" evidence="6">
        <dbReference type="Rhea" id="RHEA:29860"/>
    </physiologicalReaction>
</comment>
<evidence type="ECO:0000256" key="2">
    <source>
        <dbReference type="ARBA" id="ARBA00011974"/>
    </source>
</evidence>
<dbReference type="HOGENOM" id="CLU_031248_2_0_6"/>
<dbReference type="InterPro" id="IPR000845">
    <property type="entry name" value="Nucleoside_phosphorylase_d"/>
</dbReference>
<dbReference type="PANTHER" id="PTHR46832:SF1">
    <property type="entry name" value="5'-METHYLTHIOADENOSINE_S-ADENOSYLHOMOCYSTEINE NUCLEOSIDASE"/>
    <property type="match status" value="1"/>
</dbReference>
<evidence type="ECO:0000256" key="3">
    <source>
        <dbReference type="ARBA" id="ARBA00022605"/>
    </source>
</evidence>
<dbReference type="InterPro" id="IPR010049">
    <property type="entry name" value="MTA_SAH_Nsdase"/>
</dbReference>
<evidence type="ECO:0000256" key="6">
    <source>
        <dbReference type="ARBA" id="ARBA00050313"/>
    </source>
</evidence>
<dbReference type="InterPro" id="IPR035994">
    <property type="entry name" value="Nucleoside_phosphorylase_sf"/>
</dbReference>
<dbReference type="PANTHER" id="PTHR46832">
    <property type="entry name" value="5'-METHYLTHIOADENOSINE/S-ADENOSYLHOMOCYSTEINE NUCLEOSIDASE"/>
    <property type="match status" value="1"/>
</dbReference>
<name>A5EVB1_DICNV</name>
<evidence type="ECO:0000256" key="1">
    <source>
        <dbReference type="ARBA" id="ARBA00004945"/>
    </source>
</evidence>
<dbReference type="EC" id="3.2.2.9" evidence="2"/>
<gene>
    <name evidence="8" type="primary">pfs</name>
    <name evidence="8" type="ordered locus">DNO_0624</name>
</gene>
<evidence type="ECO:0000256" key="4">
    <source>
        <dbReference type="ARBA" id="ARBA00022801"/>
    </source>
</evidence>
<dbReference type="AlphaFoldDB" id="A5EVB1"/>
<keyword evidence="9" id="KW-1185">Reference proteome</keyword>
<dbReference type="Pfam" id="PF01048">
    <property type="entry name" value="PNP_UDP_1"/>
    <property type="match status" value="1"/>
</dbReference>
<dbReference type="NCBIfam" id="TIGR01704">
    <property type="entry name" value="MTA_SAH-Nsdase"/>
    <property type="match status" value="1"/>
</dbReference>
<dbReference type="GO" id="GO:0009164">
    <property type="term" value="P:nucleoside catabolic process"/>
    <property type="evidence" value="ECO:0007669"/>
    <property type="project" value="InterPro"/>
</dbReference>
<proteinExistence type="predicted"/>
<keyword evidence="5" id="KW-0486">Methionine biosynthesis</keyword>
<protein>
    <recommendedName>
        <fullName evidence="2">adenosylhomocysteine nucleosidase</fullName>
        <ecNumber evidence="2">3.2.2.9</ecNumber>
    </recommendedName>
</protein>
<dbReference type="STRING" id="246195.DNO_0624"/>
<accession>A5EVB1</accession>
<organism evidence="8 9">
    <name type="scientific">Dichelobacter nodosus (strain VCS1703A)</name>
    <dbReference type="NCBI Taxonomy" id="246195"/>
    <lineage>
        <taxon>Bacteria</taxon>
        <taxon>Pseudomonadati</taxon>
        <taxon>Pseudomonadota</taxon>
        <taxon>Gammaproteobacteria</taxon>
        <taxon>Cardiobacteriales</taxon>
        <taxon>Cardiobacteriaceae</taxon>
        <taxon>Dichelobacter</taxon>
    </lineage>
</organism>
<dbReference type="GO" id="GO:0019509">
    <property type="term" value="P:L-methionine salvage from methylthioadenosine"/>
    <property type="evidence" value="ECO:0007669"/>
    <property type="project" value="UniProtKB-UniPathway"/>
</dbReference>
<evidence type="ECO:0000313" key="9">
    <source>
        <dbReference type="Proteomes" id="UP000000248"/>
    </source>
</evidence>
<dbReference type="OrthoDB" id="9792278at2"/>
<dbReference type="GO" id="GO:0008782">
    <property type="term" value="F:adenosylhomocysteine nucleosidase activity"/>
    <property type="evidence" value="ECO:0007669"/>
    <property type="project" value="UniProtKB-EC"/>
</dbReference>
<evidence type="ECO:0000256" key="5">
    <source>
        <dbReference type="ARBA" id="ARBA00023167"/>
    </source>
</evidence>
<dbReference type="FunFam" id="3.40.50.1580:FF:000001">
    <property type="entry name" value="MTA/SAH nucleosidase family protein"/>
    <property type="match status" value="1"/>
</dbReference>
<dbReference type="SUPFAM" id="SSF53167">
    <property type="entry name" value="Purine and uridine phosphorylases"/>
    <property type="match status" value="1"/>
</dbReference>
<dbReference type="UniPathway" id="UPA00904">
    <property type="reaction ID" value="UER00871"/>
</dbReference>
<dbReference type="CDD" id="cd09008">
    <property type="entry name" value="MTAN"/>
    <property type="match status" value="1"/>
</dbReference>
<evidence type="ECO:0000259" key="7">
    <source>
        <dbReference type="Pfam" id="PF01048"/>
    </source>
</evidence>
<feature type="domain" description="Nucleoside phosphorylase" evidence="7">
    <location>
        <begin position="2"/>
        <end position="226"/>
    </location>
</feature>
<dbReference type="KEGG" id="dno:DNO_0624"/>
<dbReference type="EMBL" id="CP000513">
    <property type="protein sequence ID" value="ABQ13228.1"/>
    <property type="molecule type" value="Genomic_DNA"/>
</dbReference>
<keyword evidence="4" id="KW-0378">Hydrolase</keyword>
<dbReference type="eggNOG" id="COG0775">
    <property type="taxonomic scope" value="Bacteria"/>
</dbReference>